<feature type="domain" description="HTH lacI-type" evidence="4">
    <location>
        <begin position="2"/>
        <end position="56"/>
    </location>
</feature>
<evidence type="ECO:0000313" key="5">
    <source>
        <dbReference type="EMBL" id="XCH10246.1"/>
    </source>
</evidence>
<dbReference type="PROSITE" id="PS50932">
    <property type="entry name" value="HTH_LACI_2"/>
    <property type="match status" value="1"/>
</dbReference>
<dbReference type="SUPFAM" id="SSF47413">
    <property type="entry name" value="lambda repressor-like DNA-binding domains"/>
    <property type="match status" value="1"/>
</dbReference>
<dbReference type="Pfam" id="PF00356">
    <property type="entry name" value="LacI"/>
    <property type="match status" value="1"/>
</dbReference>
<dbReference type="SMART" id="SM00354">
    <property type="entry name" value="HTH_LACI"/>
    <property type="match status" value="1"/>
</dbReference>
<dbReference type="CDD" id="cd06278">
    <property type="entry name" value="PBP1_LacI-like"/>
    <property type="match status" value="1"/>
</dbReference>
<protein>
    <submittedName>
        <fullName evidence="5">LacI family DNA-binding transcriptional regulator</fullName>
    </submittedName>
</protein>
<dbReference type="RefSeq" id="WP_353710889.1">
    <property type="nucleotide sequence ID" value="NZ_CP159279.1"/>
</dbReference>
<keyword evidence="2 5" id="KW-0238">DNA-binding</keyword>
<proteinExistence type="predicted"/>
<evidence type="ECO:0000256" key="3">
    <source>
        <dbReference type="ARBA" id="ARBA00023163"/>
    </source>
</evidence>
<evidence type="ECO:0000256" key="2">
    <source>
        <dbReference type="ARBA" id="ARBA00023125"/>
    </source>
</evidence>
<dbReference type="Gene3D" id="1.10.260.40">
    <property type="entry name" value="lambda repressor-like DNA-binding domains"/>
    <property type="match status" value="1"/>
</dbReference>
<dbReference type="EMBL" id="CP159279">
    <property type="protein sequence ID" value="XCH10246.1"/>
    <property type="molecule type" value="Genomic_DNA"/>
</dbReference>
<dbReference type="InterPro" id="IPR000843">
    <property type="entry name" value="HTH_LacI"/>
</dbReference>
<reference evidence="5" key="1">
    <citation type="submission" date="2024-06" db="EMBL/GenBank/DDBJ databases">
        <title>Biodegradation of dimethachlon by Arthrobacter sp. K5: mechanistic insights and ecological implications.</title>
        <authorList>
            <person name="Hu S."/>
            <person name="Lu P."/>
        </authorList>
    </citation>
    <scope>NUCLEOTIDE SEQUENCE</scope>
    <source>
        <strain evidence="5">K5</strain>
    </source>
</reference>
<dbReference type="PANTHER" id="PTHR30146:SF109">
    <property type="entry name" value="HTH-TYPE TRANSCRIPTIONAL REGULATOR GALS"/>
    <property type="match status" value="1"/>
</dbReference>
<dbReference type="AlphaFoldDB" id="A0AAU8EN55"/>
<name>A0AAU8EN55_9MICC</name>
<keyword evidence="3" id="KW-0804">Transcription</keyword>
<dbReference type="PANTHER" id="PTHR30146">
    <property type="entry name" value="LACI-RELATED TRANSCRIPTIONAL REPRESSOR"/>
    <property type="match status" value="1"/>
</dbReference>
<dbReference type="InterPro" id="IPR028082">
    <property type="entry name" value="Peripla_BP_I"/>
</dbReference>
<dbReference type="Pfam" id="PF13377">
    <property type="entry name" value="Peripla_BP_3"/>
    <property type="match status" value="1"/>
</dbReference>
<organism evidence="5">
    <name type="scientific">Arthrobacter sp. K5</name>
    <dbReference type="NCBI Taxonomy" id="2839623"/>
    <lineage>
        <taxon>Bacteria</taxon>
        <taxon>Bacillati</taxon>
        <taxon>Actinomycetota</taxon>
        <taxon>Actinomycetes</taxon>
        <taxon>Micrococcales</taxon>
        <taxon>Micrococcaceae</taxon>
        <taxon>Arthrobacter</taxon>
    </lineage>
</organism>
<dbReference type="GO" id="GO:0003700">
    <property type="term" value="F:DNA-binding transcription factor activity"/>
    <property type="evidence" value="ECO:0007669"/>
    <property type="project" value="TreeGrafter"/>
</dbReference>
<dbReference type="GO" id="GO:0000976">
    <property type="term" value="F:transcription cis-regulatory region binding"/>
    <property type="evidence" value="ECO:0007669"/>
    <property type="project" value="TreeGrafter"/>
</dbReference>
<accession>A0AAU8EN55</accession>
<dbReference type="CDD" id="cd01392">
    <property type="entry name" value="HTH_LacI"/>
    <property type="match status" value="1"/>
</dbReference>
<evidence type="ECO:0000256" key="1">
    <source>
        <dbReference type="ARBA" id="ARBA00023015"/>
    </source>
</evidence>
<keyword evidence="1" id="KW-0805">Transcription regulation</keyword>
<gene>
    <name evidence="5" type="ORF">ABRP34_15575</name>
</gene>
<sequence length="334" mass="35933">MVTSRDVAELAGVSQATVSRVMSSSAKLSPATRARVQAAMETLGYVPHAGAQAMKTRRTNTIGVVVADLTNPFYPEVLDELSRELDTAGFRVVIWNAGGGSHHDALKAIREHAVDGVIFTTATEDSVELQAAIEKKSPIVLINRVVEGLDCDQVSSSNTEGGAAVADYLLDNGRTRVAFIGGAENASTSRERAQGFLGRMAELGHAVPEHFRFQGGFSHDVSAQVMNRLLARADRPQAVFCANDLMAFGALDALRANRVPGQECWVIGYDDVDMAAWDSFSLTTVRQPSREMARVGARMLLDRIHTPGQPPRRVDFPCDLIVRGSTGLAEAAAR</sequence>
<dbReference type="InterPro" id="IPR010982">
    <property type="entry name" value="Lambda_DNA-bd_dom_sf"/>
</dbReference>
<dbReference type="SUPFAM" id="SSF53822">
    <property type="entry name" value="Periplasmic binding protein-like I"/>
    <property type="match status" value="1"/>
</dbReference>
<dbReference type="Gene3D" id="3.40.50.2300">
    <property type="match status" value="2"/>
</dbReference>
<evidence type="ECO:0000259" key="4">
    <source>
        <dbReference type="PROSITE" id="PS50932"/>
    </source>
</evidence>
<dbReference type="InterPro" id="IPR046335">
    <property type="entry name" value="LacI/GalR-like_sensor"/>
</dbReference>